<accession>A0A1A8WL33</accession>
<evidence type="ECO:0000256" key="1">
    <source>
        <dbReference type="SAM" id="Phobius"/>
    </source>
</evidence>
<proteinExistence type="predicted"/>
<dbReference type="EMBL" id="FLQW01002576">
    <property type="protein sequence ID" value="SBS93638.1"/>
    <property type="molecule type" value="Genomic_DNA"/>
</dbReference>
<keyword evidence="1" id="KW-0472">Membrane</keyword>
<dbReference type="AlphaFoldDB" id="A0A1A8WL33"/>
<sequence>MAHKDNVNRDRCNDATKYYTFYIKHYTGCKENIIDEFFEELKNFKKVYDNQMRKINACPNVPRILEPTENYIFVVTLTTVSILIASFTLFILYKFTPMKVLLHSYLIKKKIHRINSLEEIRR</sequence>
<keyword evidence="1" id="KW-0812">Transmembrane</keyword>
<evidence type="ECO:0000313" key="3">
    <source>
        <dbReference type="Proteomes" id="UP000078597"/>
    </source>
</evidence>
<evidence type="ECO:0000313" key="2">
    <source>
        <dbReference type="EMBL" id="SBS93638.1"/>
    </source>
</evidence>
<gene>
    <name evidence="2" type="ORF">PMALA_040490</name>
</gene>
<protein>
    <submittedName>
        <fullName evidence="2">PIR Superfamily Protein</fullName>
    </submittedName>
</protein>
<dbReference type="Proteomes" id="UP000078597">
    <property type="component" value="Unassembled WGS sequence"/>
</dbReference>
<name>A0A1A8WL33_PLAMA</name>
<feature type="transmembrane region" description="Helical" evidence="1">
    <location>
        <begin position="71"/>
        <end position="93"/>
    </location>
</feature>
<organism evidence="2 3">
    <name type="scientific">Plasmodium malariae</name>
    <dbReference type="NCBI Taxonomy" id="5858"/>
    <lineage>
        <taxon>Eukaryota</taxon>
        <taxon>Sar</taxon>
        <taxon>Alveolata</taxon>
        <taxon>Apicomplexa</taxon>
        <taxon>Aconoidasida</taxon>
        <taxon>Haemosporida</taxon>
        <taxon>Plasmodiidae</taxon>
        <taxon>Plasmodium</taxon>
        <taxon>Plasmodium (Plasmodium)</taxon>
    </lineage>
</organism>
<keyword evidence="1" id="KW-1133">Transmembrane helix</keyword>
<reference evidence="3" key="1">
    <citation type="submission" date="2016-05" db="EMBL/GenBank/DDBJ databases">
        <authorList>
            <person name="Naeem Raeece"/>
        </authorList>
    </citation>
    <scope>NUCLEOTIDE SEQUENCE [LARGE SCALE GENOMIC DNA]</scope>
</reference>